<dbReference type="GO" id="GO:0016491">
    <property type="term" value="F:oxidoreductase activity"/>
    <property type="evidence" value="ECO:0007669"/>
    <property type="project" value="UniProtKB-KW"/>
</dbReference>
<dbReference type="Gene3D" id="2.40.40.20">
    <property type="match status" value="1"/>
</dbReference>
<dbReference type="SUPFAM" id="SSF50692">
    <property type="entry name" value="ADC-like"/>
    <property type="match status" value="1"/>
</dbReference>
<dbReference type="Pfam" id="PF04879">
    <property type="entry name" value="Molybdop_Fe4S4"/>
    <property type="match status" value="1"/>
</dbReference>
<keyword evidence="6" id="KW-0408">Iron</keyword>
<dbReference type="PANTHER" id="PTHR43742:SF6">
    <property type="entry name" value="OXIDOREDUCTASE YYAE-RELATED"/>
    <property type="match status" value="1"/>
</dbReference>
<evidence type="ECO:0000259" key="8">
    <source>
        <dbReference type="PROSITE" id="PS51669"/>
    </source>
</evidence>
<keyword evidence="5" id="KW-0560">Oxidoreductase</keyword>
<evidence type="ECO:0000256" key="2">
    <source>
        <dbReference type="ARBA" id="ARBA00010312"/>
    </source>
</evidence>
<reference evidence="9 10" key="1">
    <citation type="submission" date="2019-11" db="EMBL/GenBank/DDBJ databases">
        <title>Comparative genomics of hydrocarbon-degrading Desulfosarcina strains.</title>
        <authorList>
            <person name="Watanabe M."/>
            <person name="Kojima H."/>
            <person name="Fukui M."/>
        </authorList>
    </citation>
    <scope>NUCLEOTIDE SEQUENCE [LARGE SCALE GENOMIC DNA]</scope>
    <source>
        <strain evidence="10">oXyS1</strain>
    </source>
</reference>
<dbReference type="EMBL" id="AP021879">
    <property type="protein sequence ID" value="BBO90411.1"/>
    <property type="molecule type" value="Genomic_DNA"/>
</dbReference>
<dbReference type="InterPro" id="IPR006963">
    <property type="entry name" value="Mopterin_OxRdtase_4Fe-4S_dom"/>
</dbReference>
<keyword evidence="10" id="KW-1185">Reference proteome</keyword>
<comment type="cofactor">
    <cofactor evidence="1">
        <name>Mo-bis(molybdopterin guanine dinucleotide)</name>
        <dbReference type="ChEBI" id="CHEBI:60539"/>
    </cofactor>
</comment>
<dbReference type="Gene3D" id="2.20.25.90">
    <property type="entry name" value="ADC-like domains"/>
    <property type="match status" value="1"/>
</dbReference>
<organism evidence="9 10">
    <name type="scientific">Desulfosarcina ovata subsp. ovata</name>
    <dbReference type="NCBI Taxonomy" id="2752305"/>
    <lineage>
        <taxon>Bacteria</taxon>
        <taxon>Pseudomonadati</taxon>
        <taxon>Thermodesulfobacteriota</taxon>
        <taxon>Desulfobacteria</taxon>
        <taxon>Desulfobacterales</taxon>
        <taxon>Desulfosarcinaceae</taxon>
        <taxon>Desulfosarcina</taxon>
    </lineage>
</organism>
<keyword evidence="3" id="KW-0500">Molybdenum</keyword>
<dbReference type="Pfam" id="PF00384">
    <property type="entry name" value="Molybdopterin"/>
    <property type="match status" value="1"/>
</dbReference>
<keyword evidence="4" id="KW-0479">Metal-binding</keyword>
<gene>
    <name evidence="9" type="ORF">DSCOOX_35910</name>
</gene>
<evidence type="ECO:0000256" key="1">
    <source>
        <dbReference type="ARBA" id="ARBA00001942"/>
    </source>
</evidence>
<dbReference type="InterPro" id="IPR006655">
    <property type="entry name" value="Mopterin_OxRdtase_prok_CS"/>
</dbReference>
<dbReference type="InterPro" id="IPR009010">
    <property type="entry name" value="Asp_de-COase-like_dom_sf"/>
</dbReference>
<dbReference type="PROSITE" id="PS00932">
    <property type="entry name" value="MOLYBDOPTERIN_PROK_3"/>
    <property type="match status" value="1"/>
</dbReference>
<dbReference type="Pfam" id="PF01568">
    <property type="entry name" value="Molydop_binding"/>
    <property type="match status" value="1"/>
</dbReference>
<dbReference type="InterPro" id="IPR050612">
    <property type="entry name" value="Prok_Mopterin_Oxidored"/>
</dbReference>
<evidence type="ECO:0000256" key="3">
    <source>
        <dbReference type="ARBA" id="ARBA00022505"/>
    </source>
</evidence>
<accession>A0A5K8ACY2</accession>
<dbReference type="GO" id="GO:0043546">
    <property type="term" value="F:molybdopterin cofactor binding"/>
    <property type="evidence" value="ECO:0007669"/>
    <property type="project" value="InterPro"/>
</dbReference>
<dbReference type="PANTHER" id="PTHR43742">
    <property type="entry name" value="TRIMETHYLAMINE-N-OXIDE REDUCTASE"/>
    <property type="match status" value="1"/>
</dbReference>
<dbReference type="InterPro" id="IPR006656">
    <property type="entry name" value="Mopterin_OxRdtase"/>
</dbReference>
<dbReference type="Gene3D" id="3.40.228.10">
    <property type="entry name" value="Dimethylsulfoxide Reductase, domain 2"/>
    <property type="match status" value="1"/>
</dbReference>
<feature type="domain" description="4Fe-4S Mo/W bis-MGD-type" evidence="8">
    <location>
        <begin position="1"/>
        <end position="57"/>
    </location>
</feature>
<keyword evidence="7" id="KW-0411">Iron-sulfur</keyword>
<dbReference type="PROSITE" id="PS51669">
    <property type="entry name" value="4FE4S_MOW_BIS_MGD"/>
    <property type="match status" value="1"/>
</dbReference>
<dbReference type="GO" id="GO:0051536">
    <property type="term" value="F:iron-sulfur cluster binding"/>
    <property type="evidence" value="ECO:0007669"/>
    <property type="project" value="UniProtKB-KW"/>
</dbReference>
<evidence type="ECO:0000313" key="9">
    <source>
        <dbReference type="EMBL" id="BBO90411.1"/>
    </source>
</evidence>
<protein>
    <submittedName>
        <fullName evidence="9">Dehydrogenase</fullName>
    </submittedName>
</protein>
<dbReference type="Proteomes" id="UP000422108">
    <property type="component" value="Chromosome"/>
</dbReference>
<dbReference type="SUPFAM" id="SSF53706">
    <property type="entry name" value="Formate dehydrogenase/DMSO reductase, domains 1-3"/>
    <property type="match status" value="1"/>
</dbReference>
<evidence type="ECO:0000313" key="10">
    <source>
        <dbReference type="Proteomes" id="UP000422108"/>
    </source>
</evidence>
<proteinExistence type="inferred from homology"/>
<evidence type="ECO:0000256" key="7">
    <source>
        <dbReference type="ARBA" id="ARBA00023014"/>
    </source>
</evidence>
<sequence length="688" mass="76699">MKTVSTMCRFCLNTCPVDAVVKDGRLISVKRKPVPGVTVRRFCPKNAAAPHIVYAPDRITSPLVRNNADRNQNFQKVSWNTVLSDMADRLLFYKNKYGPESVAWLKGTGEDWGPVWQYTQRFMHAFGSPNVIGNGSLCHATRALPAFITYGTGTRPDTLNAECIIVWGKNDKTSSPPDYNLLMEGIRHGAKLIVIDPVKTDIADSSDLWLQIKPGCDGILAMSMMQVIIAENLYDSHFVAEWTTGFDRLTEEVRNYAPEYVASSIWLTPKEIRQAARLYAGSKPACIADGNGLDMNADVTRNVRAVCMLRALCGNLDIKGGDVFPQKVPVRDMSLKDALNPKVKPVTAGYPLFSSFNKGGGSPVSTVIPDAILDKKPYPIRALIIQASNPLVTAANSLRVAEALKQVEFLVVIDLFMTRTAGQADIFLPATTTFETTQLNIAGLNANRMLLQEKVIEPLGDSRPGWQIIFDLAGALKLDEAFPFQTVEEAIDFQLEPSGITVRQMREHPDGLTLQKPEFEKYRQHGFNTPSGKVEFYSETLSEYGYEPIPSFELSRAGRITFDYAKEKYPLAGISGEKSGWFVHSRYRNISWIIEKEPEPFIDLHPDDAELRGIKDNDSVRIISPNGEIFMKVRLSDSVRCGTVRVPWGWGEHDLRFNINSLTDDAERDSVASTPSVRAFMCDVIKRD</sequence>
<name>A0A5K8ACY2_9BACT</name>
<dbReference type="AlphaFoldDB" id="A0A5K8ACY2"/>
<evidence type="ECO:0000256" key="6">
    <source>
        <dbReference type="ARBA" id="ARBA00023004"/>
    </source>
</evidence>
<dbReference type="Gene3D" id="3.40.50.740">
    <property type="match status" value="1"/>
</dbReference>
<evidence type="ECO:0000256" key="4">
    <source>
        <dbReference type="ARBA" id="ARBA00022723"/>
    </source>
</evidence>
<evidence type="ECO:0000256" key="5">
    <source>
        <dbReference type="ARBA" id="ARBA00023002"/>
    </source>
</evidence>
<dbReference type="GO" id="GO:0046872">
    <property type="term" value="F:metal ion binding"/>
    <property type="evidence" value="ECO:0007669"/>
    <property type="project" value="UniProtKB-KW"/>
</dbReference>
<dbReference type="RefSeq" id="WP_155311474.1">
    <property type="nucleotide sequence ID" value="NZ_AP021879.1"/>
</dbReference>
<comment type="similarity">
    <text evidence="2">Belongs to the prokaryotic molybdopterin-containing oxidoreductase family.</text>
</comment>
<dbReference type="InterPro" id="IPR006657">
    <property type="entry name" value="MoPterin_dinucl-bd_dom"/>
</dbReference>